<keyword evidence="5" id="KW-1185">Reference proteome</keyword>
<dbReference type="Gene3D" id="3.90.70.10">
    <property type="entry name" value="Cysteine proteinases"/>
    <property type="match status" value="1"/>
</dbReference>
<reference evidence="4 5" key="1">
    <citation type="submission" date="2019-09" db="EMBL/GenBank/DDBJ databases">
        <title>Ecophysiology of the spiral-shaped methanotroph Methylospira mobilis as revealed by the complete genome sequence.</title>
        <authorList>
            <person name="Oshkin I.Y."/>
            <person name="Dedysh S.N."/>
            <person name="Miroshnikov K."/>
            <person name="Danilova O.V."/>
            <person name="Hakobyan A."/>
            <person name="Liesack W."/>
        </authorList>
    </citation>
    <scope>NUCLEOTIDE SEQUENCE [LARGE SCALE GENOMIC DNA]</scope>
    <source>
        <strain evidence="4 5">Shm1</strain>
    </source>
</reference>
<dbReference type="GO" id="GO:0006508">
    <property type="term" value="P:proteolysis"/>
    <property type="evidence" value="ECO:0007669"/>
    <property type="project" value="InterPro"/>
</dbReference>
<feature type="signal peptide" evidence="2">
    <location>
        <begin position="1"/>
        <end position="24"/>
    </location>
</feature>
<sequence>MNKLKIVAYTLSLLLPAILLGGQAVPPPDPVELIPAAPAEMYRNNLPPVLEKHATGYIPENPEKYLVMPQVPHYRDISPPESVLAPEADLSAMFPKPGNQGKQNSCVAWATAYTRSYHEARKQGGSKPSDPEHIFSPAFIYNQVKVGGCDSGSSISESLGLMKKAGVATEAVFPYEENNCSRLPDDRALTDASHFRIDGWKKLDTQEIDDIKGQIIAGNPVIFGMYVSDSFDRLRGDQVYDDLTSPRTGAHVVVLVGYSETRQAFKLLNSWGENWGDKGMGWISYGALKKWAENAFVIELASTQPH</sequence>
<comment type="similarity">
    <text evidence="1">Belongs to the peptidase C1 family.</text>
</comment>
<protein>
    <submittedName>
        <fullName evidence="4">C1 family peptidase</fullName>
    </submittedName>
</protein>
<evidence type="ECO:0000256" key="1">
    <source>
        <dbReference type="ARBA" id="ARBA00008455"/>
    </source>
</evidence>
<dbReference type="PANTHER" id="PTHR12411">
    <property type="entry name" value="CYSTEINE PROTEASE FAMILY C1-RELATED"/>
    <property type="match status" value="1"/>
</dbReference>
<dbReference type="InterPro" id="IPR038765">
    <property type="entry name" value="Papain-like_cys_pep_sf"/>
</dbReference>
<proteinExistence type="inferred from homology"/>
<dbReference type="EMBL" id="CP044205">
    <property type="protein sequence ID" value="QFY41977.1"/>
    <property type="molecule type" value="Genomic_DNA"/>
</dbReference>
<dbReference type="KEGG" id="mmob:F6R98_04480"/>
<accession>A0A5Q0BII7</accession>
<evidence type="ECO:0000313" key="4">
    <source>
        <dbReference type="EMBL" id="QFY41977.1"/>
    </source>
</evidence>
<evidence type="ECO:0000259" key="3">
    <source>
        <dbReference type="SMART" id="SM00645"/>
    </source>
</evidence>
<dbReference type="Pfam" id="PF00112">
    <property type="entry name" value="Peptidase_C1"/>
    <property type="match status" value="1"/>
</dbReference>
<dbReference type="RefSeq" id="WP_153247962.1">
    <property type="nucleotide sequence ID" value="NZ_CP044205.1"/>
</dbReference>
<evidence type="ECO:0000256" key="2">
    <source>
        <dbReference type="SAM" id="SignalP"/>
    </source>
</evidence>
<dbReference type="InterPro" id="IPR000668">
    <property type="entry name" value="Peptidase_C1A_C"/>
</dbReference>
<gene>
    <name evidence="4" type="ORF">F6R98_04480</name>
</gene>
<feature type="domain" description="Peptidase C1A papain C-terminal" evidence="3">
    <location>
        <begin position="84"/>
        <end position="287"/>
    </location>
</feature>
<dbReference type="SUPFAM" id="SSF54001">
    <property type="entry name" value="Cysteine proteinases"/>
    <property type="match status" value="1"/>
</dbReference>
<evidence type="ECO:0000313" key="5">
    <source>
        <dbReference type="Proteomes" id="UP000325755"/>
    </source>
</evidence>
<keyword evidence="2" id="KW-0732">Signal</keyword>
<dbReference type="InParanoid" id="A0A5Q0BII7"/>
<dbReference type="InterPro" id="IPR013128">
    <property type="entry name" value="Peptidase_C1A"/>
</dbReference>
<feature type="chain" id="PRO_5024857886" evidence="2">
    <location>
        <begin position="25"/>
        <end position="306"/>
    </location>
</feature>
<dbReference type="AlphaFoldDB" id="A0A5Q0BII7"/>
<dbReference type="GO" id="GO:0008234">
    <property type="term" value="F:cysteine-type peptidase activity"/>
    <property type="evidence" value="ECO:0007669"/>
    <property type="project" value="InterPro"/>
</dbReference>
<dbReference type="OrthoDB" id="1491023at2"/>
<dbReference type="CDD" id="cd02619">
    <property type="entry name" value="Peptidase_C1"/>
    <property type="match status" value="1"/>
</dbReference>
<organism evidence="4 5">
    <name type="scientific">Candidatus Methylospira mobilis</name>
    <dbReference type="NCBI Taxonomy" id="1808979"/>
    <lineage>
        <taxon>Bacteria</taxon>
        <taxon>Pseudomonadati</taxon>
        <taxon>Pseudomonadota</taxon>
        <taxon>Gammaproteobacteria</taxon>
        <taxon>Methylococcales</taxon>
        <taxon>Methylococcaceae</taxon>
        <taxon>Candidatus Methylospira</taxon>
    </lineage>
</organism>
<dbReference type="SMART" id="SM00645">
    <property type="entry name" value="Pept_C1"/>
    <property type="match status" value="1"/>
</dbReference>
<dbReference type="Proteomes" id="UP000325755">
    <property type="component" value="Chromosome"/>
</dbReference>
<name>A0A5Q0BII7_9GAMM</name>